<name>A0A8H7VHV2_9FUNG</name>
<proteinExistence type="predicted"/>
<sequence length="389" mass="44609">MEIQNVQNLEEITNPVPVDHVAILSTVKQDLGKISCVGYALVWENNTKNPSFGVLTNVDRRSSYPQLYAMRTAIQSCQDTDNLNIITTDTTACNYLMDDPRKGDIETNKCKAIKEELKDMISKRTGTTQIIRKGGKRTMLQKDARFLAKIAYQNEVENQPVQDDQLSTISSYDVDTRSSRRVTKRSSNPIRKPKIMDTLYKFKYKKCTPVDKNEFDTKEDYISLDTTGTIQPLQDRKGKKRAPCSQEVIPPKYHDEHSLVQSIRPLTHLIQDRIRSVEWKNEKNSFLRLNKSIKYDIEQKLIGEDQKLQTILSDYEYNTQNKIKKRRVQNIAAGYIEPPKRLQITLGSSSVAPLSTAKACQTNGISSSNDETDTVSENWIQSLTRWFKK</sequence>
<evidence type="ECO:0000313" key="1">
    <source>
        <dbReference type="EMBL" id="KAG2223506.1"/>
    </source>
</evidence>
<evidence type="ECO:0000313" key="2">
    <source>
        <dbReference type="Proteomes" id="UP000646827"/>
    </source>
</evidence>
<dbReference type="EMBL" id="JAEPRB010000060">
    <property type="protein sequence ID" value="KAG2223506.1"/>
    <property type="molecule type" value="Genomic_DNA"/>
</dbReference>
<dbReference type="OrthoDB" id="10383023at2759"/>
<gene>
    <name evidence="1" type="ORF">INT45_001254</name>
</gene>
<dbReference type="AlphaFoldDB" id="A0A8H7VHV2"/>
<dbReference type="Proteomes" id="UP000646827">
    <property type="component" value="Unassembled WGS sequence"/>
</dbReference>
<reference evidence="1 2" key="1">
    <citation type="submission" date="2020-12" db="EMBL/GenBank/DDBJ databases">
        <title>Metabolic potential, ecology and presence of endohyphal bacteria is reflected in genomic diversity of Mucoromycotina.</title>
        <authorList>
            <person name="Muszewska A."/>
            <person name="Okrasinska A."/>
            <person name="Steczkiewicz K."/>
            <person name="Drgas O."/>
            <person name="Orlowska M."/>
            <person name="Perlinska-Lenart U."/>
            <person name="Aleksandrzak-Piekarczyk T."/>
            <person name="Szatraj K."/>
            <person name="Zielenkiewicz U."/>
            <person name="Pilsyk S."/>
            <person name="Malc E."/>
            <person name="Mieczkowski P."/>
            <person name="Kruszewska J.S."/>
            <person name="Biernat P."/>
            <person name="Pawlowska J."/>
        </authorList>
    </citation>
    <scope>NUCLEOTIDE SEQUENCE [LARGE SCALE GENOMIC DNA]</scope>
    <source>
        <strain evidence="1 2">CBS 142.35</strain>
    </source>
</reference>
<accession>A0A8H7VHV2</accession>
<organism evidence="1 2">
    <name type="scientific">Circinella minor</name>
    <dbReference type="NCBI Taxonomy" id="1195481"/>
    <lineage>
        <taxon>Eukaryota</taxon>
        <taxon>Fungi</taxon>
        <taxon>Fungi incertae sedis</taxon>
        <taxon>Mucoromycota</taxon>
        <taxon>Mucoromycotina</taxon>
        <taxon>Mucoromycetes</taxon>
        <taxon>Mucorales</taxon>
        <taxon>Lichtheimiaceae</taxon>
        <taxon>Circinella</taxon>
    </lineage>
</organism>
<protein>
    <submittedName>
        <fullName evidence="1">Uncharacterized protein</fullName>
    </submittedName>
</protein>
<keyword evidence="2" id="KW-1185">Reference proteome</keyword>
<comment type="caution">
    <text evidence="1">The sequence shown here is derived from an EMBL/GenBank/DDBJ whole genome shotgun (WGS) entry which is preliminary data.</text>
</comment>